<dbReference type="InterPro" id="IPR053135">
    <property type="entry name" value="AKR2_Oxidoreductase"/>
</dbReference>
<dbReference type="SUPFAM" id="SSF51430">
    <property type="entry name" value="NAD(P)-linked oxidoreductase"/>
    <property type="match status" value="1"/>
</dbReference>
<dbReference type="PANTHER" id="PTHR43312:SF1">
    <property type="entry name" value="NADP-DEPENDENT OXIDOREDUCTASE DOMAIN-CONTAINING PROTEIN"/>
    <property type="match status" value="1"/>
</dbReference>
<keyword evidence="2" id="KW-0560">Oxidoreductase</keyword>
<dbReference type="EC" id="1.1.1.-" evidence="2"/>
<keyword evidence="3" id="KW-1185">Reference proteome</keyword>
<dbReference type="InterPro" id="IPR023210">
    <property type="entry name" value="NADP_OxRdtase_dom"/>
</dbReference>
<dbReference type="PANTHER" id="PTHR43312">
    <property type="entry name" value="D-THREO-ALDOSE 1-DEHYDROGENASE"/>
    <property type="match status" value="1"/>
</dbReference>
<gene>
    <name evidence="2" type="ORF">MJB10_17155</name>
</gene>
<feature type="domain" description="NADP-dependent oxidoreductase" evidence="1">
    <location>
        <begin position="15"/>
        <end position="317"/>
    </location>
</feature>
<proteinExistence type="predicted"/>
<dbReference type="InterPro" id="IPR036812">
    <property type="entry name" value="NAD(P)_OxRdtase_dom_sf"/>
</dbReference>
<protein>
    <submittedName>
        <fullName evidence="2">Aldo/keto reductase</fullName>
        <ecNumber evidence="2">1.1.1.-</ecNumber>
    </submittedName>
</protein>
<dbReference type="Pfam" id="PF00248">
    <property type="entry name" value="Aldo_ket_red"/>
    <property type="match status" value="1"/>
</dbReference>
<sequence length="333" mass="37942">MKYTIFPRSGQSLSKLGYGAMGLGGHFGNYDDAYMIQSVLTALENGVNVIDTARAYGRSEELVGKALKEWKGERPFVASKVLPTWISDPSYPVMSGWHHPAPVELVYPPGSIRASTEESLRQMNLDTIDLIQMHNYWPMWDTIDYWMEELLQLKEEGKVRFIGISVPDHRPEVVISLVRSGVIDSVQVLLNIFDPLALDCLVPICQHHDVAVMARIILDEGGLTGFLQEDTQFPTNDFRNKYFDVLPRPIYIEKVDRLREFIPANADNLAELAIKFAIHHPGVTTALTSMQVHEYAQANIASIDKPDLSHEVFKELQVKHRWIRNFYQARRHV</sequence>
<dbReference type="EMBL" id="CP130319">
    <property type="protein sequence ID" value="WNR42840.1"/>
    <property type="molecule type" value="Genomic_DNA"/>
</dbReference>
<dbReference type="Proteomes" id="UP001304650">
    <property type="component" value="Chromosome"/>
</dbReference>
<accession>A0AA96LJF4</accession>
<dbReference type="GO" id="GO:0016491">
    <property type="term" value="F:oxidoreductase activity"/>
    <property type="evidence" value="ECO:0007669"/>
    <property type="project" value="UniProtKB-KW"/>
</dbReference>
<evidence type="ECO:0000313" key="2">
    <source>
        <dbReference type="EMBL" id="WNR42840.1"/>
    </source>
</evidence>
<dbReference type="CDD" id="cd19086">
    <property type="entry name" value="AKR_AKR11C1"/>
    <property type="match status" value="1"/>
</dbReference>
<evidence type="ECO:0000313" key="3">
    <source>
        <dbReference type="Proteomes" id="UP001304650"/>
    </source>
</evidence>
<dbReference type="RefSeq" id="WP_314796620.1">
    <property type="nucleotide sequence ID" value="NZ_CP130319.1"/>
</dbReference>
<evidence type="ECO:0000259" key="1">
    <source>
        <dbReference type="Pfam" id="PF00248"/>
    </source>
</evidence>
<organism evidence="2 3">
    <name type="scientific">Paenibacillus roseopurpureus</name>
    <dbReference type="NCBI Taxonomy" id="2918901"/>
    <lineage>
        <taxon>Bacteria</taxon>
        <taxon>Bacillati</taxon>
        <taxon>Bacillota</taxon>
        <taxon>Bacilli</taxon>
        <taxon>Bacillales</taxon>
        <taxon>Paenibacillaceae</taxon>
        <taxon>Paenibacillus</taxon>
    </lineage>
</organism>
<dbReference type="KEGG" id="proo:MJB10_17155"/>
<name>A0AA96LJF4_9BACL</name>
<reference evidence="2" key="1">
    <citation type="submission" date="2022-02" db="EMBL/GenBank/DDBJ databases">
        <title>Paenibacillus sp. MBLB1832 Whole Genome Shotgun Sequencing.</title>
        <authorList>
            <person name="Hwang C.Y."/>
            <person name="Cho E.-S."/>
            <person name="Seo M.-J."/>
        </authorList>
    </citation>
    <scope>NUCLEOTIDE SEQUENCE</scope>
    <source>
        <strain evidence="2">MBLB1832</strain>
    </source>
</reference>
<dbReference type="Gene3D" id="3.20.20.100">
    <property type="entry name" value="NADP-dependent oxidoreductase domain"/>
    <property type="match status" value="1"/>
</dbReference>
<dbReference type="AlphaFoldDB" id="A0AA96LJF4"/>